<dbReference type="Pfam" id="PF02626">
    <property type="entry name" value="CT_A_B"/>
    <property type="match status" value="1"/>
</dbReference>
<evidence type="ECO:0000256" key="1">
    <source>
        <dbReference type="ARBA" id="ARBA00022741"/>
    </source>
</evidence>
<dbReference type="RefSeq" id="WP_265163988.1">
    <property type="nucleotide sequence ID" value="NZ_CP069620.1"/>
</dbReference>
<proteinExistence type="predicted"/>
<dbReference type="PANTHER" id="PTHR43309:SF3">
    <property type="entry name" value="5-OXOPROLINASE SUBUNIT C"/>
    <property type="match status" value="1"/>
</dbReference>
<dbReference type="SMART" id="SM00797">
    <property type="entry name" value="AHS2"/>
    <property type="match status" value="1"/>
</dbReference>
<keyword evidence="3" id="KW-0067">ATP-binding</keyword>
<evidence type="ECO:0000256" key="3">
    <source>
        <dbReference type="ARBA" id="ARBA00022840"/>
    </source>
</evidence>
<dbReference type="InterPro" id="IPR029000">
    <property type="entry name" value="Cyclophilin-like_dom_sf"/>
</dbReference>
<name>A0ABY6NRR5_9FLAO</name>
<dbReference type="Gene3D" id="2.40.100.10">
    <property type="entry name" value="Cyclophilin-like"/>
    <property type="match status" value="1"/>
</dbReference>
<dbReference type="EMBL" id="CP069620">
    <property type="protein sequence ID" value="UZH55605.1"/>
    <property type="molecule type" value="Genomic_DNA"/>
</dbReference>
<accession>A0ABY6NRR5</accession>
<protein>
    <submittedName>
        <fullName evidence="5">Biotin-dependent carboxyltransferase family protein</fullName>
    </submittedName>
</protein>
<evidence type="ECO:0000256" key="2">
    <source>
        <dbReference type="ARBA" id="ARBA00022801"/>
    </source>
</evidence>
<reference evidence="5" key="1">
    <citation type="submission" date="2021-02" db="EMBL/GenBank/DDBJ databases">
        <title>Salinimicrobium sp. nov. isolated from seawater in Tongyeong, Republic of Korea.</title>
        <authorList>
            <person name="Lee S.-J."/>
        </authorList>
    </citation>
    <scope>NUCLEOTIDE SEQUENCE</scope>
    <source>
        <strain evidence="5">HN-2-9-2</strain>
    </source>
</reference>
<dbReference type="Proteomes" id="UP001163981">
    <property type="component" value="Chromosome"/>
</dbReference>
<evidence type="ECO:0000259" key="4">
    <source>
        <dbReference type="SMART" id="SM00797"/>
    </source>
</evidence>
<sequence length="290" mass="31629">MMAQVEIIQPGLYSSIQDLGRYGYRGFGVPTSGAMDRQAAKLANLLLKNEPEAALLEITLQGPKMAFFGAAKIAITGARLSPELDGVELENNQVVNVLPGQVLGFGKRKSGYRAYLAIKGGFQTGKVLGSRSWYAGVTPNSRLEKGMKLPFLETEPESVSRFSSVKVDEHIASVVVEALPGPEFELLQPSEKEALQKWRFSAAKESNRMGIQFQEKLENKLEAILTGPVLPGTVQLTPSGTLIALMRDGQTTGGYPRILQLTETGINTLVQKLPGEKFGIKLLEYSQFKK</sequence>
<dbReference type="PANTHER" id="PTHR43309">
    <property type="entry name" value="5-OXOPROLINASE SUBUNIT C"/>
    <property type="match status" value="1"/>
</dbReference>
<keyword evidence="2" id="KW-0378">Hydrolase</keyword>
<feature type="domain" description="Carboxyltransferase" evidence="4">
    <location>
        <begin position="26"/>
        <end position="289"/>
    </location>
</feature>
<keyword evidence="1" id="KW-0547">Nucleotide-binding</keyword>
<gene>
    <name evidence="5" type="ORF">JRG66_01525</name>
</gene>
<organism evidence="5 6">
    <name type="scientific">Salinimicrobium tongyeongense</name>
    <dbReference type="NCBI Taxonomy" id="2809707"/>
    <lineage>
        <taxon>Bacteria</taxon>
        <taxon>Pseudomonadati</taxon>
        <taxon>Bacteroidota</taxon>
        <taxon>Flavobacteriia</taxon>
        <taxon>Flavobacteriales</taxon>
        <taxon>Flavobacteriaceae</taxon>
        <taxon>Salinimicrobium</taxon>
    </lineage>
</organism>
<keyword evidence="6" id="KW-1185">Reference proteome</keyword>
<evidence type="ECO:0000313" key="5">
    <source>
        <dbReference type="EMBL" id="UZH55605.1"/>
    </source>
</evidence>
<dbReference type="InterPro" id="IPR052708">
    <property type="entry name" value="PxpC"/>
</dbReference>
<evidence type="ECO:0000313" key="6">
    <source>
        <dbReference type="Proteomes" id="UP001163981"/>
    </source>
</evidence>
<dbReference type="InterPro" id="IPR003778">
    <property type="entry name" value="CT_A_B"/>
</dbReference>